<evidence type="ECO:0000256" key="5">
    <source>
        <dbReference type="SAM" id="MobiDB-lite"/>
    </source>
</evidence>
<keyword evidence="2 4" id="KW-0813">Transport</keyword>
<keyword evidence="4" id="KW-0653">Protein transport</keyword>
<dbReference type="Pfam" id="PF03081">
    <property type="entry name" value="Exo70_C"/>
    <property type="match status" value="1"/>
</dbReference>
<evidence type="ECO:0000256" key="1">
    <source>
        <dbReference type="ARBA" id="ARBA00006756"/>
    </source>
</evidence>
<dbReference type="EMBL" id="VIBQ01000009">
    <property type="protein sequence ID" value="KAB8337307.1"/>
    <property type="molecule type" value="Genomic_DNA"/>
</dbReference>
<dbReference type="PANTHER" id="PTHR12542">
    <property type="entry name" value="EXOCYST COMPLEX PROTEIN EXO70"/>
    <property type="match status" value="1"/>
</dbReference>
<gene>
    <name evidence="7" type="ORF">FH972_021608</name>
</gene>
<evidence type="ECO:0000256" key="3">
    <source>
        <dbReference type="ARBA" id="ARBA00022483"/>
    </source>
</evidence>
<dbReference type="AlphaFoldDB" id="A0A5N6KRY7"/>
<dbReference type="Pfam" id="PF20669">
    <property type="entry name" value="Exo70_N"/>
    <property type="match status" value="1"/>
</dbReference>
<sequence length="638" mass="70449">MPSIVRSAHAEESAEVEVLLANMDKLKTLTKRIQGSLGRLESSGRSVQDAIGPIHHNTSALQVRQRNIERINNAIDNIRQPLDRRQREEPIIHAGPRLQRVNLQDYLSSMDRTSQALSDLQSSGLKSNQKAVAELRELLRFGNQQLEGAFRDTLREEANPVEPLHYITKQLPFPDISRDNSSKLRLINSYAAAGGDTRTAAIYADVRGPYVSTTLQNMATASVSTTRKTDPNAIYRQGTCAIGTYSVALEKLFASEYDNICPIFAREQWATTHSNTVQAAINDFARTLSELHHHVKNHIVTDCFLSYEIVQIVSSMSYRLESRNAALRQPIQDALRPIRETAKYSLSRLIDDIRQRSSALVSIPADGSAERLSYDVMTRLQTMTSYLDPLPSILASVGESGWRSSSSMPSGPGSDTPPLDVGISGRDLFSSYLADTLDTLLTSLDARARALLSKSKSAQGVFLANNVAVVDRTLASPPLSTLVSDAARAKLDTHRKRALAAYLDAWRDPCIHLRDTQYTNRSSHPNQAGGTPGGRPTSGSAAPVDSAAFLKGMSSKDRDAIKEKFKAFNAAFDDALARHRGYRFEAEVRALLGREVQAMIEPLYARFWDRYHEIDKGRGKYVKYGKGEMTSLLAGLAS</sequence>
<feature type="compositionally biased region" description="Polar residues" evidence="5">
    <location>
        <begin position="517"/>
        <end position="526"/>
    </location>
</feature>
<feature type="region of interest" description="Disordered" evidence="5">
    <location>
        <begin position="517"/>
        <end position="542"/>
    </location>
</feature>
<accession>A0A5N6KRY7</accession>
<name>A0A5N6KRY7_9ROSI</name>
<comment type="function">
    <text evidence="4">Component of the exocyst complex.</text>
</comment>
<dbReference type="GO" id="GO:0005546">
    <property type="term" value="F:phosphatidylinositol-4,5-bisphosphate binding"/>
    <property type="evidence" value="ECO:0007669"/>
    <property type="project" value="InterPro"/>
</dbReference>
<dbReference type="GO" id="GO:0000145">
    <property type="term" value="C:exocyst"/>
    <property type="evidence" value="ECO:0007669"/>
    <property type="project" value="InterPro"/>
</dbReference>
<keyword evidence="3 4" id="KW-0268">Exocytosis</keyword>
<dbReference type="GO" id="GO:0015031">
    <property type="term" value="P:protein transport"/>
    <property type="evidence" value="ECO:0007669"/>
    <property type="project" value="UniProtKB-KW"/>
</dbReference>
<dbReference type="InterPro" id="IPR046364">
    <property type="entry name" value="Exo70_C"/>
</dbReference>
<dbReference type="Gene3D" id="1.20.1280.170">
    <property type="entry name" value="Exocyst complex component Exo70"/>
    <property type="match status" value="1"/>
</dbReference>
<proteinExistence type="inferred from homology"/>
<comment type="caution">
    <text evidence="7">The sequence shown here is derived from an EMBL/GenBank/DDBJ whole genome shotgun (WGS) entry which is preliminary data.</text>
</comment>
<evidence type="ECO:0000256" key="4">
    <source>
        <dbReference type="RuleBase" id="RU365026"/>
    </source>
</evidence>
<dbReference type="OrthoDB" id="1922221at2759"/>
<dbReference type="SUPFAM" id="SSF74788">
    <property type="entry name" value="Cullin repeat-like"/>
    <property type="match status" value="1"/>
</dbReference>
<dbReference type="InterPro" id="IPR004140">
    <property type="entry name" value="Exo70"/>
</dbReference>
<evidence type="ECO:0000259" key="6">
    <source>
        <dbReference type="Pfam" id="PF03081"/>
    </source>
</evidence>
<protein>
    <recommendedName>
        <fullName evidence="4">Exocyst subunit Exo70 family protein</fullName>
    </recommendedName>
</protein>
<reference evidence="7 8" key="1">
    <citation type="submission" date="2019-06" db="EMBL/GenBank/DDBJ databases">
        <title>A chromosomal-level reference genome of Carpinus fangiana (Coryloideae, Betulaceae).</title>
        <authorList>
            <person name="Yang X."/>
            <person name="Wang Z."/>
            <person name="Zhang L."/>
            <person name="Hao G."/>
            <person name="Liu J."/>
            <person name="Yang Y."/>
        </authorList>
    </citation>
    <scope>NUCLEOTIDE SEQUENCE [LARGE SCALE GENOMIC DNA]</scope>
    <source>
        <strain evidence="7">Cfa_2016G</strain>
        <tissue evidence="7">Leaf</tissue>
    </source>
</reference>
<comment type="similarity">
    <text evidence="1 4">Belongs to the EXO70 family.</text>
</comment>
<dbReference type="GO" id="GO:0006887">
    <property type="term" value="P:exocytosis"/>
    <property type="evidence" value="ECO:0007669"/>
    <property type="project" value="UniProtKB-KW"/>
</dbReference>
<dbReference type="PANTHER" id="PTHR12542:SF41">
    <property type="entry name" value="EXOCYST COMPLEX COMPONENT 7"/>
    <property type="match status" value="1"/>
</dbReference>
<keyword evidence="8" id="KW-1185">Reference proteome</keyword>
<organism evidence="7 8">
    <name type="scientific">Carpinus fangiana</name>
    <dbReference type="NCBI Taxonomy" id="176857"/>
    <lineage>
        <taxon>Eukaryota</taxon>
        <taxon>Viridiplantae</taxon>
        <taxon>Streptophyta</taxon>
        <taxon>Embryophyta</taxon>
        <taxon>Tracheophyta</taxon>
        <taxon>Spermatophyta</taxon>
        <taxon>Magnoliopsida</taxon>
        <taxon>eudicotyledons</taxon>
        <taxon>Gunneridae</taxon>
        <taxon>Pentapetalae</taxon>
        <taxon>rosids</taxon>
        <taxon>fabids</taxon>
        <taxon>Fagales</taxon>
        <taxon>Betulaceae</taxon>
        <taxon>Carpinus</taxon>
    </lineage>
</organism>
<feature type="domain" description="Exocyst complex subunit Exo70 C-terminal" evidence="6">
    <location>
        <begin position="241"/>
        <end position="633"/>
    </location>
</feature>
<evidence type="ECO:0000313" key="7">
    <source>
        <dbReference type="EMBL" id="KAB8337307.1"/>
    </source>
</evidence>
<dbReference type="Proteomes" id="UP000327013">
    <property type="component" value="Unassembled WGS sequence"/>
</dbReference>
<evidence type="ECO:0000256" key="2">
    <source>
        <dbReference type="ARBA" id="ARBA00022448"/>
    </source>
</evidence>
<evidence type="ECO:0000313" key="8">
    <source>
        <dbReference type="Proteomes" id="UP000327013"/>
    </source>
</evidence>
<dbReference type="InterPro" id="IPR016159">
    <property type="entry name" value="Cullin_repeat-like_dom_sf"/>
</dbReference>